<evidence type="ECO:0000259" key="1">
    <source>
        <dbReference type="Pfam" id="PF07238"/>
    </source>
</evidence>
<organism evidence="2 3">
    <name type="scientific">Acanthopleuribacter pedis</name>
    <dbReference type="NCBI Taxonomy" id="442870"/>
    <lineage>
        <taxon>Bacteria</taxon>
        <taxon>Pseudomonadati</taxon>
        <taxon>Acidobacteriota</taxon>
        <taxon>Holophagae</taxon>
        <taxon>Acanthopleuribacterales</taxon>
        <taxon>Acanthopleuribacteraceae</taxon>
        <taxon>Acanthopleuribacter</taxon>
    </lineage>
</organism>
<dbReference type="AlphaFoldDB" id="A0A8J7Q5J2"/>
<evidence type="ECO:0000313" key="2">
    <source>
        <dbReference type="EMBL" id="MBO1317014.1"/>
    </source>
</evidence>
<accession>A0A8J7Q5J2</accession>
<protein>
    <recommendedName>
        <fullName evidence="1">PilZ domain-containing protein</fullName>
    </recommendedName>
</protein>
<feature type="domain" description="PilZ" evidence="1">
    <location>
        <begin position="6"/>
        <end position="93"/>
    </location>
</feature>
<dbReference type="Proteomes" id="UP000664417">
    <property type="component" value="Unassembled WGS sequence"/>
</dbReference>
<gene>
    <name evidence="2" type="ORF">J3U88_00985</name>
</gene>
<dbReference type="EMBL" id="JAFREP010000001">
    <property type="protein sequence ID" value="MBO1317014.1"/>
    <property type="molecule type" value="Genomic_DNA"/>
</dbReference>
<sequence length="94" mass="11004">MQKDLEVRTVEVVAHIDINTEDENFEPEYIGMVVEQSHQGCGLVLVRYSEDYEKIDKGQEVVVKVGRLHPMKAKVRWRKNLDEDLFKLGLEFLE</sequence>
<proteinExistence type="predicted"/>
<dbReference type="GO" id="GO:0035438">
    <property type="term" value="F:cyclic-di-GMP binding"/>
    <property type="evidence" value="ECO:0007669"/>
    <property type="project" value="InterPro"/>
</dbReference>
<dbReference type="Pfam" id="PF07238">
    <property type="entry name" value="PilZ"/>
    <property type="match status" value="1"/>
</dbReference>
<evidence type="ECO:0000313" key="3">
    <source>
        <dbReference type="Proteomes" id="UP000664417"/>
    </source>
</evidence>
<keyword evidence="3" id="KW-1185">Reference proteome</keyword>
<reference evidence="2" key="1">
    <citation type="submission" date="2021-03" db="EMBL/GenBank/DDBJ databases">
        <authorList>
            <person name="Wang G."/>
        </authorList>
    </citation>
    <scope>NUCLEOTIDE SEQUENCE</scope>
    <source>
        <strain evidence="2">KCTC 12899</strain>
    </source>
</reference>
<name>A0A8J7Q5J2_9BACT</name>
<comment type="caution">
    <text evidence="2">The sequence shown here is derived from an EMBL/GenBank/DDBJ whole genome shotgun (WGS) entry which is preliminary data.</text>
</comment>
<dbReference type="InterPro" id="IPR009875">
    <property type="entry name" value="PilZ_domain"/>
</dbReference>